<dbReference type="EMBL" id="ASHM01011720">
    <property type="protein sequence ID" value="PNX93670.1"/>
    <property type="molecule type" value="Genomic_DNA"/>
</dbReference>
<reference evidence="1 2" key="2">
    <citation type="journal article" date="2017" name="Front. Plant Sci.">
        <title>Gene Classification and Mining of Molecular Markers Useful in Red Clover (Trifolium pratense) Breeding.</title>
        <authorList>
            <person name="Istvanek J."/>
            <person name="Dluhosova J."/>
            <person name="Dluhos P."/>
            <person name="Patkova L."/>
            <person name="Nedelnik J."/>
            <person name="Repkova J."/>
        </authorList>
    </citation>
    <scope>NUCLEOTIDE SEQUENCE [LARGE SCALE GENOMIC DNA]</scope>
    <source>
        <strain evidence="2">cv. Tatra</strain>
        <tissue evidence="1">Young leaves</tissue>
    </source>
</reference>
<evidence type="ECO:0000313" key="1">
    <source>
        <dbReference type="EMBL" id="PNX93670.1"/>
    </source>
</evidence>
<comment type="caution">
    <text evidence="1">The sequence shown here is derived from an EMBL/GenBank/DDBJ whole genome shotgun (WGS) entry which is preliminary data.</text>
</comment>
<protein>
    <submittedName>
        <fullName evidence="1">Ribonuclease H</fullName>
    </submittedName>
</protein>
<organism evidence="1 2">
    <name type="scientific">Trifolium pratense</name>
    <name type="common">Red clover</name>
    <dbReference type="NCBI Taxonomy" id="57577"/>
    <lineage>
        <taxon>Eukaryota</taxon>
        <taxon>Viridiplantae</taxon>
        <taxon>Streptophyta</taxon>
        <taxon>Embryophyta</taxon>
        <taxon>Tracheophyta</taxon>
        <taxon>Spermatophyta</taxon>
        <taxon>Magnoliopsida</taxon>
        <taxon>eudicotyledons</taxon>
        <taxon>Gunneridae</taxon>
        <taxon>Pentapetalae</taxon>
        <taxon>rosids</taxon>
        <taxon>fabids</taxon>
        <taxon>Fabales</taxon>
        <taxon>Fabaceae</taxon>
        <taxon>Papilionoideae</taxon>
        <taxon>50 kb inversion clade</taxon>
        <taxon>NPAAA clade</taxon>
        <taxon>Hologalegina</taxon>
        <taxon>IRL clade</taxon>
        <taxon>Trifolieae</taxon>
        <taxon>Trifolium</taxon>
    </lineage>
</organism>
<dbReference type="PANTHER" id="PTHR33116">
    <property type="entry name" value="REVERSE TRANSCRIPTASE ZINC-BINDING DOMAIN-CONTAINING PROTEIN-RELATED-RELATED"/>
    <property type="match status" value="1"/>
</dbReference>
<proteinExistence type="predicted"/>
<feature type="non-terminal residue" evidence="1">
    <location>
        <position position="121"/>
    </location>
</feature>
<evidence type="ECO:0000313" key="2">
    <source>
        <dbReference type="Proteomes" id="UP000236291"/>
    </source>
</evidence>
<reference evidence="1 2" key="1">
    <citation type="journal article" date="2014" name="Am. J. Bot.">
        <title>Genome assembly and annotation for red clover (Trifolium pratense; Fabaceae).</title>
        <authorList>
            <person name="Istvanek J."/>
            <person name="Jaros M."/>
            <person name="Krenek A."/>
            <person name="Repkova J."/>
        </authorList>
    </citation>
    <scope>NUCLEOTIDE SEQUENCE [LARGE SCALE GENOMIC DNA]</scope>
    <source>
        <strain evidence="2">cv. Tatra</strain>
        <tissue evidence="1">Young leaves</tissue>
    </source>
</reference>
<dbReference type="Proteomes" id="UP000236291">
    <property type="component" value="Unassembled WGS sequence"/>
</dbReference>
<name>A0A2K3MS77_TRIPR</name>
<accession>A0A2K3MS77</accession>
<dbReference type="AlphaFoldDB" id="A0A2K3MS77"/>
<gene>
    <name evidence="1" type="ORF">L195_g016825</name>
</gene>
<dbReference type="PANTHER" id="PTHR33116:SF78">
    <property type="entry name" value="OS12G0587133 PROTEIN"/>
    <property type="match status" value="1"/>
</dbReference>
<sequence length="121" mass="13478">MKLPAVVTKKIIRIQREFLWGDVKGGRKISWVSWKEVCKPRSQGGLGVRDVGKGNREVGLLKMLAVEWEMGTQQEGWCAPVGVGEEDMLGGLLAVLPVLVLSNVEDDWQWALEDGGRFMAR</sequence>
<dbReference type="STRING" id="57577.A0A2K3MS77"/>